<gene>
    <name evidence="1" type="ORF">HNR32_000826</name>
</gene>
<accession>A0A840US78</accession>
<dbReference type="RefSeq" id="WP_183859911.1">
    <property type="nucleotide sequence ID" value="NZ_JACHFH010000007.1"/>
</dbReference>
<reference evidence="1 2" key="1">
    <citation type="submission" date="2020-08" db="EMBL/GenBank/DDBJ databases">
        <title>Genomic Encyclopedia of Type Strains, Phase IV (KMG-IV): sequencing the most valuable type-strain genomes for metagenomic binning, comparative biology and taxonomic classification.</title>
        <authorList>
            <person name="Goeker M."/>
        </authorList>
    </citation>
    <scope>NUCLEOTIDE SEQUENCE [LARGE SCALE GENOMIC DNA]</scope>
    <source>
        <strain evidence="1 2">DSM 24661</strain>
    </source>
</reference>
<dbReference type="Proteomes" id="UP000559117">
    <property type="component" value="Unassembled WGS sequence"/>
</dbReference>
<evidence type="ECO:0000313" key="1">
    <source>
        <dbReference type="EMBL" id="MBB5335694.1"/>
    </source>
</evidence>
<evidence type="ECO:0000313" key="2">
    <source>
        <dbReference type="Proteomes" id="UP000559117"/>
    </source>
</evidence>
<dbReference type="Pfam" id="PF22162">
    <property type="entry name" value="PFIN"/>
    <property type="match status" value="1"/>
</dbReference>
<sequence length="165" mass="18467">MKILYQIKTIHYSKGILFPIPIINDEIFMCASPNNEETFIVEVNPHLFLKLWRKTSCTIQAPIAKGNESSWKKDYKYKYAQQGFAAGVTNPVPLASVNILETNDHQIELSLGDGVTRTIYLLSIKAPYFPVSCTSLKSAMLLQKVAGFSEGTVYTLSELLSDKTN</sequence>
<dbReference type="AlphaFoldDB" id="A0A840US78"/>
<dbReference type="EMBL" id="JACHFH010000007">
    <property type="protein sequence ID" value="MBB5335694.1"/>
    <property type="molecule type" value="Genomic_DNA"/>
</dbReference>
<keyword evidence="2" id="KW-1185">Reference proteome</keyword>
<dbReference type="InterPro" id="IPR054044">
    <property type="entry name" value="PFIN"/>
</dbReference>
<comment type="caution">
    <text evidence="1">The sequence shown here is derived from an EMBL/GenBank/DDBJ whole genome shotgun (WGS) entry which is preliminary data.</text>
</comment>
<protein>
    <submittedName>
        <fullName evidence="1">Uncharacterized protein</fullName>
    </submittedName>
</protein>
<name>A0A840US78_9FIRM</name>
<proteinExistence type="predicted"/>
<organism evidence="1 2">
    <name type="scientific">Pectinatus brassicae</name>
    <dbReference type="NCBI Taxonomy" id="862415"/>
    <lineage>
        <taxon>Bacteria</taxon>
        <taxon>Bacillati</taxon>
        <taxon>Bacillota</taxon>
        <taxon>Negativicutes</taxon>
        <taxon>Selenomonadales</taxon>
        <taxon>Selenomonadaceae</taxon>
        <taxon>Pectinatus</taxon>
    </lineage>
</organism>